<keyword evidence="2" id="KW-1185">Reference proteome</keyword>
<dbReference type="Proteomes" id="UP000424462">
    <property type="component" value="Chromosome"/>
</dbReference>
<reference evidence="1 2" key="1">
    <citation type="submission" date="2019-11" db="EMBL/GenBank/DDBJ databases">
        <title>Complete genome sequence of Corynebacterium kalinowskii 1959, a novel Corynebacterium species isolated from soil of a small paddock in Vilsendorf, Germany.</title>
        <authorList>
            <person name="Schaffert L."/>
            <person name="Ruwe M."/>
            <person name="Milse J."/>
            <person name="Hanuschka K."/>
            <person name="Ortseifen V."/>
            <person name="Droste J."/>
            <person name="Brandt D."/>
            <person name="Schlueter L."/>
            <person name="Kutter Y."/>
            <person name="Vinke S."/>
            <person name="Viehoefer P."/>
            <person name="Jacob L."/>
            <person name="Luebke N.-C."/>
            <person name="Schulte-Berndt E."/>
            <person name="Hain C."/>
            <person name="Linder M."/>
            <person name="Schmidt P."/>
            <person name="Wollenschlaeger L."/>
            <person name="Luttermann T."/>
            <person name="Thieme E."/>
            <person name="Hassa J."/>
            <person name="Haak M."/>
            <person name="Wittchen M."/>
            <person name="Mentz A."/>
            <person name="Persicke M."/>
            <person name="Busche T."/>
            <person name="Ruckert C."/>
        </authorList>
    </citation>
    <scope>NUCLEOTIDE SEQUENCE [LARGE SCALE GENOMIC DNA]</scope>
    <source>
        <strain evidence="1 2">2039</strain>
    </source>
</reference>
<evidence type="ECO:0000313" key="1">
    <source>
        <dbReference type="EMBL" id="QGU06199.1"/>
    </source>
</evidence>
<gene>
    <name evidence="1" type="ORF">COCCU_01155</name>
</gene>
<sequence length="186" mass="20029">MSEILRHPVIAVVDKRESGEVVLWHVQTSPEGPAAAGALSGAWIFGEGELDPGQLADLLHDAVILEVAGSGPVAPAQSHTDLATIMAGMRAAADEVKEAAKAAKARNKTLQLPRLEAVSLPDPEELRASYHGEEVAAETWAHATAVAELVEQWHTLEAQRRARKYLQELFGTEVRPLPWDKPEAVA</sequence>
<dbReference type="RefSeq" id="WP_156229791.1">
    <property type="nucleotide sequence ID" value="NZ_CP046455.1"/>
</dbReference>
<dbReference type="AlphaFoldDB" id="A0A6B8VT41"/>
<proteinExistence type="predicted"/>
<name>A0A6B8VT41_9CORY</name>
<protein>
    <submittedName>
        <fullName evidence="1">Uncharacterized protein</fullName>
    </submittedName>
</protein>
<dbReference type="KEGG" id="cok:COCCU_01155"/>
<accession>A0A6B8VT41</accession>
<dbReference type="EMBL" id="CP046455">
    <property type="protein sequence ID" value="QGU06199.1"/>
    <property type="molecule type" value="Genomic_DNA"/>
</dbReference>
<evidence type="ECO:0000313" key="2">
    <source>
        <dbReference type="Proteomes" id="UP000424462"/>
    </source>
</evidence>
<organism evidence="1 2">
    <name type="scientific">Corynebacterium occultum</name>
    <dbReference type="NCBI Taxonomy" id="2675219"/>
    <lineage>
        <taxon>Bacteria</taxon>
        <taxon>Bacillati</taxon>
        <taxon>Actinomycetota</taxon>
        <taxon>Actinomycetes</taxon>
        <taxon>Mycobacteriales</taxon>
        <taxon>Corynebacteriaceae</taxon>
        <taxon>Corynebacterium</taxon>
    </lineage>
</organism>